<evidence type="ECO:0000313" key="5">
    <source>
        <dbReference type="EMBL" id="PXF49974.1"/>
    </source>
</evidence>
<dbReference type="OrthoDB" id="4822at2759"/>
<reference evidence="5 6" key="1">
    <citation type="journal article" date="2018" name="Mol. Biol. Evol.">
        <title>Analysis of the draft genome of the red seaweed Gracilariopsis chorda provides insights into genome size evolution in Rhodophyta.</title>
        <authorList>
            <person name="Lee J."/>
            <person name="Yang E.C."/>
            <person name="Graf L."/>
            <person name="Yang J.H."/>
            <person name="Qiu H."/>
            <person name="Zel Zion U."/>
            <person name="Chan C.X."/>
            <person name="Stephens T.G."/>
            <person name="Weber A.P.M."/>
            <person name="Boo G.H."/>
            <person name="Boo S.M."/>
            <person name="Kim K.M."/>
            <person name="Shin Y."/>
            <person name="Jung M."/>
            <person name="Lee S.J."/>
            <person name="Yim H.S."/>
            <person name="Lee J.H."/>
            <person name="Bhattacharya D."/>
            <person name="Yoon H.S."/>
        </authorList>
    </citation>
    <scope>NUCLEOTIDE SEQUENCE [LARGE SCALE GENOMIC DNA]</scope>
    <source>
        <strain evidence="5 6">SKKU-2015</strain>
        <tissue evidence="5">Whole body</tissue>
    </source>
</reference>
<dbReference type="PANTHER" id="PTHR23329">
    <property type="entry name" value="TUFTELIN-INTERACTING PROTEIN 11-RELATED"/>
    <property type="match status" value="1"/>
</dbReference>
<dbReference type="Pfam" id="PF01585">
    <property type="entry name" value="G-patch"/>
    <property type="match status" value="1"/>
</dbReference>
<dbReference type="GO" id="GO:0071008">
    <property type="term" value="C:U2-type post-mRNA release spliceosomal complex"/>
    <property type="evidence" value="ECO:0007669"/>
    <property type="project" value="TreeGrafter"/>
</dbReference>
<accession>A0A2V3J6H6</accession>
<dbReference type="PANTHER" id="PTHR23329:SF1">
    <property type="entry name" value="TUFTELIN-INTERACTING PROTEIN 11"/>
    <property type="match status" value="1"/>
</dbReference>
<feature type="domain" description="G-patch" evidence="4">
    <location>
        <begin position="80"/>
        <end position="124"/>
    </location>
</feature>
<organism evidence="5 6">
    <name type="scientific">Gracilariopsis chorda</name>
    <dbReference type="NCBI Taxonomy" id="448386"/>
    <lineage>
        <taxon>Eukaryota</taxon>
        <taxon>Rhodophyta</taxon>
        <taxon>Florideophyceae</taxon>
        <taxon>Rhodymeniophycidae</taxon>
        <taxon>Gracilariales</taxon>
        <taxon>Gracilariaceae</taxon>
        <taxon>Gracilariopsis</taxon>
    </lineage>
</organism>
<feature type="compositionally biased region" description="Low complexity" evidence="3">
    <location>
        <begin position="1"/>
        <end position="11"/>
    </location>
</feature>
<dbReference type="PROSITE" id="PS50174">
    <property type="entry name" value="G_PATCH"/>
    <property type="match status" value="1"/>
</dbReference>
<feature type="region of interest" description="Disordered" evidence="3">
    <location>
        <begin position="91"/>
        <end position="128"/>
    </location>
</feature>
<dbReference type="SMART" id="SM00443">
    <property type="entry name" value="G_patch"/>
    <property type="match status" value="1"/>
</dbReference>
<dbReference type="InterPro" id="IPR022783">
    <property type="entry name" value="GCFC_dom"/>
</dbReference>
<dbReference type="Pfam" id="PF07842">
    <property type="entry name" value="GCFC"/>
    <property type="match status" value="1"/>
</dbReference>
<comment type="similarity">
    <text evidence="1">Belongs to the TFP11/STIP family.</text>
</comment>
<protein>
    <submittedName>
        <fullName evidence="5">Tuftelin-interacting protein 11</fullName>
    </submittedName>
</protein>
<dbReference type="AlphaFoldDB" id="A0A2V3J6H6"/>
<feature type="region of interest" description="Disordered" evidence="3">
    <location>
        <begin position="150"/>
        <end position="177"/>
    </location>
</feature>
<feature type="compositionally biased region" description="Basic and acidic residues" evidence="3">
    <location>
        <begin position="150"/>
        <end position="176"/>
    </location>
</feature>
<feature type="region of interest" description="Disordered" evidence="3">
    <location>
        <begin position="1"/>
        <end position="78"/>
    </location>
</feature>
<keyword evidence="6" id="KW-1185">Reference proteome</keyword>
<name>A0A2V3J6H6_9FLOR</name>
<comment type="caution">
    <text evidence="5">The sequence shown here is derived from an EMBL/GenBank/DDBJ whole genome shotgun (WGS) entry which is preliminary data.</text>
</comment>
<evidence type="ECO:0000256" key="2">
    <source>
        <dbReference type="SAM" id="Coils"/>
    </source>
</evidence>
<feature type="compositionally biased region" description="Low complexity" evidence="3">
    <location>
        <begin position="20"/>
        <end position="40"/>
    </location>
</feature>
<dbReference type="GO" id="GO:0003676">
    <property type="term" value="F:nucleic acid binding"/>
    <property type="evidence" value="ECO:0007669"/>
    <property type="project" value="InterPro"/>
</dbReference>
<evidence type="ECO:0000256" key="1">
    <source>
        <dbReference type="ARBA" id="ARBA00010900"/>
    </source>
</evidence>
<dbReference type="InterPro" id="IPR000467">
    <property type="entry name" value="G_patch_dom"/>
</dbReference>
<dbReference type="Proteomes" id="UP000247409">
    <property type="component" value="Unassembled WGS sequence"/>
</dbReference>
<proteinExistence type="inferred from homology"/>
<dbReference type="STRING" id="448386.A0A2V3J6H6"/>
<dbReference type="GO" id="GO:0000390">
    <property type="term" value="P:spliceosomal complex disassembly"/>
    <property type="evidence" value="ECO:0007669"/>
    <property type="project" value="InterPro"/>
</dbReference>
<sequence>METSSSSSDSSLPQRPGLGSSAYGRPSSPSTSSESASSVSDGEVPGLSSAFGGRLSRSKKRPRSPPPAQQPNPGAWEVHTRGIGSRILAKQGFTGRLGKRGDGIAEPLQPVMRTGKKGLGADRRKEKRSRMLPYEDDVDAEIISMKRHLETVQRSTENENRQTSSEKLHPRTKLQDKQTPVPAHVINEVNETLERARRRVSIIPPQLLYDLNSFRDLAISDLSSAKRGKEQESFILENTRSEKEKAEVELEDIKHNINKLVRLENLLVELERAGDTKYAAAVDRVFDMMREIRNQFPIKKQLISAALSELVCEFITTKLLKCLRRSQEQGRADKKLASLIYEVLLAAQTGLSSDDFVKLCTASVLGPLRKLLLRPDWDAVRGACIADVLVVLRPMLSQTLTDVFAEDILVPKLLVQIKNNRSTQGHRVPYHVWIHPWLPVTGRKALVEVLHHIRLSLAASLASWRLSDSNSLRNELISNTKMWSSVLSRKKLQLTLSRHVTSKLAIALRQCNGSSTEAPAVFEAISAWASVCSNRLLAAELAEALIKGPGATLRYTAFKDWKAARQMYERWKGWLPYRLRHHFRPVLAALLFVLHAARTANGDTRTRLLYADMMPLLRNRFKEPEQRKTKKELPVVPAKKARLVDVVAMVAEKEGLPLIGLPDERGLRVFKLGEVRVTADVRRGIFLVGSKVVSVTEMVKMAKAN</sequence>
<dbReference type="InterPro" id="IPR045211">
    <property type="entry name" value="TFP11/STIP/Ntr1"/>
</dbReference>
<feature type="coiled-coil region" evidence="2">
    <location>
        <begin position="236"/>
        <end position="273"/>
    </location>
</feature>
<evidence type="ECO:0000313" key="6">
    <source>
        <dbReference type="Proteomes" id="UP000247409"/>
    </source>
</evidence>
<dbReference type="EMBL" id="NBIV01000001">
    <property type="protein sequence ID" value="PXF49974.1"/>
    <property type="molecule type" value="Genomic_DNA"/>
</dbReference>
<gene>
    <name evidence="5" type="ORF">BWQ96_00134</name>
</gene>
<keyword evidence="2" id="KW-0175">Coiled coil</keyword>
<evidence type="ECO:0000259" key="4">
    <source>
        <dbReference type="PROSITE" id="PS50174"/>
    </source>
</evidence>
<evidence type="ECO:0000256" key="3">
    <source>
        <dbReference type="SAM" id="MobiDB-lite"/>
    </source>
</evidence>